<dbReference type="AlphaFoldDB" id="A0A7R6STI4"/>
<dbReference type="InterPro" id="IPR000390">
    <property type="entry name" value="Small_drug/metabolite_transptr"/>
</dbReference>
<sequence length="109" mass="11336">MGYWYLAIAIGAEVMGTIALKASDGFSRPVGTAVCIVGYLIAFYFLSLVLKTVPVGIAYAIWAGMGIVLIASISAVIYKEIPDLPAIIGMLLIVAGVGIINVFSTSAAH</sequence>
<dbReference type="Proteomes" id="UP000595663">
    <property type="component" value="Chromosome"/>
</dbReference>
<dbReference type="PANTHER" id="PTHR30561">
    <property type="entry name" value="SMR FAMILY PROTON-DEPENDENT DRUG EFFLUX TRANSPORTER SUGE"/>
    <property type="match status" value="1"/>
</dbReference>
<feature type="transmembrane region" description="Helical" evidence="9">
    <location>
        <begin position="30"/>
        <end position="50"/>
    </location>
</feature>
<dbReference type="SUPFAM" id="SSF103481">
    <property type="entry name" value="Multidrug resistance efflux transporter EmrE"/>
    <property type="match status" value="1"/>
</dbReference>
<keyword evidence="5 9" id="KW-1133">Transmembrane helix</keyword>
<protein>
    <submittedName>
        <fullName evidence="10">Small multidrug resistance family protein</fullName>
    </submittedName>
</protein>
<keyword evidence="3" id="KW-1003">Cell membrane</keyword>
<evidence type="ECO:0000256" key="7">
    <source>
        <dbReference type="ARBA" id="ARBA00038032"/>
    </source>
</evidence>
<gene>
    <name evidence="10" type="primary">emrE</name>
    <name evidence="10" type="ORF">AMJAP_2139</name>
</gene>
<dbReference type="OrthoDB" id="9808638at2"/>
<name>A0A7R6STI4_9GAMM</name>
<dbReference type="FunFam" id="1.10.3730.20:FF:000001">
    <property type="entry name" value="Quaternary ammonium compound resistance transporter SugE"/>
    <property type="match status" value="1"/>
</dbReference>
<dbReference type="KEGG" id="ajp:AMJAP_2139"/>
<dbReference type="PANTHER" id="PTHR30561:SF1">
    <property type="entry name" value="MULTIDRUG TRANSPORTER EMRE"/>
    <property type="match status" value="1"/>
</dbReference>
<reference evidence="10 11" key="1">
    <citation type="journal article" date="2008" name="Int. J. Syst. Evol. Microbiol.">
        <title>Amphritea japonica sp. nov. and Amphritea balenae sp. nov., isolated from the sediment adjacent to sperm whale carcasses off Kagoshima, Japan.</title>
        <authorList>
            <person name="Miyazaki M."/>
            <person name="Nogi Y."/>
            <person name="Fujiwara Y."/>
            <person name="Kawato M."/>
            <person name="Nagahama T."/>
            <person name="Kubokawa K."/>
            <person name="Horikoshi K."/>
        </authorList>
    </citation>
    <scope>NUCLEOTIDE SEQUENCE [LARGE SCALE GENOMIC DNA]</scope>
    <source>
        <strain evidence="10 11">ATCC BAA-1530</strain>
    </source>
</reference>
<keyword evidence="2" id="KW-0813">Transport</keyword>
<keyword evidence="11" id="KW-1185">Reference proteome</keyword>
<feature type="transmembrane region" description="Helical" evidence="9">
    <location>
        <begin position="57"/>
        <end position="78"/>
    </location>
</feature>
<comment type="similarity">
    <text evidence="7 8">Belongs to the drug/metabolite transporter (DMT) superfamily. Small multidrug resistance (SMR) (TC 2.A.7.1) family.</text>
</comment>
<dbReference type="Pfam" id="PF00893">
    <property type="entry name" value="Multi_Drug_Res"/>
    <property type="match status" value="1"/>
</dbReference>
<keyword evidence="4 8" id="KW-0812">Transmembrane</keyword>
<keyword evidence="6 9" id="KW-0472">Membrane</keyword>
<feature type="transmembrane region" description="Helical" evidence="9">
    <location>
        <begin position="84"/>
        <end position="103"/>
    </location>
</feature>
<dbReference type="Gene3D" id="1.10.3730.20">
    <property type="match status" value="1"/>
</dbReference>
<dbReference type="InterPro" id="IPR045324">
    <property type="entry name" value="Small_multidrug_res"/>
</dbReference>
<evidence type="ECO:0000256" key="6">
    <source>
        <dbReference type="ARBA" id="ARBA00023136"/>
    </source>
</evidence>
<dbReference type="GO" id="GO:0015220">
    <property type="term" value="F:choline transmembrane transporter activity"/>
    <property type="evidence" value="ECO:0007669"/>
    <property type="project" value="TreeGrafter"/>
</dbReference>
<dbReference type="GO" id="GO:0015199">
    <property type="term" value="F:amino-acid betaine transmembrane transporter activity"/>
    <property type="evidence" value="ECO:0007669"/>
    <property type="project" value="TreeGrafter"/>
</dbReference>
<organism evidence="10 11">
    <name type="scientific">Amphritea japonica ATCC BAA-1530</name>
    <dbReference type="NCBI Taxonomy" id="1278309"/>
    <lineage>
        <taxon>Bacteria</taxon>
        <taxon>Pseudomonadati</taxon>
        <taxon>Pseudomonadota</taxon>
        <taxon>Gammaproteobacteria</taxon>
        <taxon>Oceanospirillales</taxon>
        <taxon>Oceanospirillaceae</taxon>
        <taxon>Amphritea</taxon>
    </lineage>
</organism>
<comment type="subcellular location">
    <subcellularLocation>
        <location evidence="1 8">Cell membrane</location>
        <topology evidence="1 8">Multi-pass membrane protein</topology>
    </subcellularLocation>
</comment>
<dbReference type="InterPro" id="IPR037185">
    <property type="entry name" value="EmrE-like"/>
</dbReference>
<evidence type="ECO:0000256" key="1">
    <source>
        <dbReference type="ARBA" id="ARBA00004651"/>
    </source>
</evidence>
<evidence type="ECO:0000256" key="4">
    <source>
        <dbReference type="ARBA" id="ARBA00022692"/>
    </source>
</evidence>
<evidence type="ECO:0000256" key="3">
    <source>
        <dbReference type="ARBA" id="ARBA00022475"/>
    </source>
</evidence>
<evidence type="ECO:0000256" key="5">
    <source>
        <dbReference type="ARBA" id="ARBA00022989"/>
    </source>
</evidence>
<accession>A0A7R6STI4</accession>
<evidence type="ECO:0000256" key="8">
    <source>
        <dbReference type="RuleBase" id="RU003942"/>
    </source>
</evidence>
<evidence type="ECO:0000313" key="11">
    <source>
        <dbReference type="Proteomes" id="UP000595663"/>
    </source>
</evidence>
<dbReference type="GO" id="GO:0031460">
    <property type="term" value="P:glycine betaine transport"/>
    <property type="evidence" value="ECO:0007669"/>
    <property type="project" value="TreeGrafter"/>
</dbReference>
<dbReference type="GO" id="GO:1990961">
    <property type="term" value="P:xenobiotic detoxification by transmembrane export across the plasma membrane"/>
    <property type="evidence" value="ECO:0007669"/>
    <property type="project" value="UniProtKB-ARBA"/>
</dbReference>
<dbReference type="GO" id="GO:0005886">
    <property type="term" value="C:plasma membrane"/>
    <property type="evidence" value="ECO:0007669"/>
    <property type="project" value="UniProtKB-SubCell"/>
</dbReference>
<evidence type="ECO:0000313" key="10">
    <source>
        <dbReference type="EMBL" id="BBB26730.1"/>
    </source>
</evidence>
<evidence type="ECO:0000256" key="2">
    <source>
        <dbReference type="ARBA" id="ARBA00022448"/>
    </source>
</evidence>
<dbReference type="GO" id="GO:0015297">
    <property type="term" value="F:antiporter activity"/>
    <property type="evidence" value="ECO:0007669"/>
    <property type="project" value="TreeGrafter"/>
</dbReference>
<dbReference type="RefSeq" id="WP_019620481.1">
    <property type="nucleotide sequence ID" value="NZ_AP014545.1"/>
</dbReference>
<proteinExistence type="inferred from homology"/>
<evidence type="ECO:0000256" key="9">
    <source>
        <dbReference type="SAM" id="Phobius"/>
    </source>
</evidence>
<dbReference type="EMBL" id="AP014545">
    <property type="protein sequence ID" value="BBB26730.1"/>
    <property type="molecule type" value="Genomic_DNA"/>
</dbReference>